<dbReference type="CDD" id="cd02440">
    <property type="entry name" value="AdoMet_MTases"/>
    <property type="match status" value="1"/>
</dbReference>
<accession>A0ABD3KPC3</accession>
<proteinExistence type="predicted"/>
<dbReference type="EMBL" id="JBJKBG010000005">
    <property type="protein sequence ID" value="KAL3740018.1"/>
    <property type="molecule type" value="Genomic_DNA"/>
</dbReference>
<gene>
    <name evidence="7" type="ORF">ACJRO7_021313</name>
</gene>
<evidence type="ECO:0000259" key="6">
    <source>
        <dbReference type="Pfam" id="PF08100"/>
    </source>
</evidence>
<dbReference type="InterPro" id="IPR016461">
    <property type="entry name" value="COMT-like"/>
</dbReference>
<evidence type="ECO:0000256" key="1">
    <source>
        <dbReference type="ARBA" id="ARBA00022603"/>
    </source>
</evidence>
<reference evidence="7 8" key="1">
    <citation type="submission" date="2024-11" db="EMBL/GenBank/DDBJ databases">
        <title>Chromosome-level genome assembly of Eucalyptus globulus Labill. provides insights into its genome evolution.</title>
        <authorList>
            <person name="Li X."/>
        </authorList>
    </citation>
    <scope>NUCLEOTIDE SEQUENCE [LARGE SCALE GENOMIC DNA]</scope>
    <source>
        <strain evidence="7">CL2024</strain>
        <tissue evidence="7">Fresh tender leaves</tissue>
    </source>
</reference>
<protein>
    <submittedName>
        <fullName evidence="7">Uncharacterized protein</fullName>
    </submittedName>
</protein>
<dbReference type="Gene3D" id="1.10.10.10">
    <property type="entry name" value="Winged helix-like DNA-binding domain superfamily/Winged helix DNA-binding domain"/>
    <property type="match status" value="1"/>
</dbReference>
<dbReference type="InterPro" id="IPR036390">
    <property type="entry name" value="WH_DNA-bd_sf"/>
</dbReference>
<keyword evidence="2" id="KW-0808">Transferase</keyword>
<dbReference type="InterPro" id="IPR029063">
    <property type="entry name" value="SAM-dependent_MTases_sf"/>
</dbReference>
<dbReference type="InterPro" id="IPR001077">
    <property type="entry name" value="COMT_C"/>
</dbReference>
<sequence length="360" mass="40229">MHHLSRSQEAKEMFQAQSHLYNHTFNFISSMSLKCAVQLRIPDVIHDHKCPMTLPELASALRIHPSKMIVFTASCTLVPKNGEEEEEIKGYDLTPPSRLLLNDKVTGLSPFVATMLDPALVSPWHFLGDWLQGNNHDDCRDKLNNSFEAAHGVNIWDYGRKNPKFGNTFNRAMAGDSQLMNLIIKDYKETFEGINSLVDVGGGTGAMGRIISEVCPGLKCTVLDLPHVVAGLPESENVKFVGGDMFESIPSADAVLLKLLLHGWSDGDCVKVLRKCKEAIAGKNKERGKVMIMDIVIGQTDDDDAQTTATKLFSDMLMMTVGPGRERTEKEWEKLFLEAGFRRYKITPMFELRSLIEVFP</sequence>
<evidence type="ECO:0000313" key="8">
    <source>
        <dbReference type="Proteomes" id="UP001634007"/>
    </source>
</evidence>
<evidence type="ECO:0000256" key="4">
    <source>
        <dbReference type="PIRSR" id="PIRSR005739-1"/>
    </source>
</evidence>
<dbReference type="SUPFAM" id="SSF53335">
    <property type="entry name" value="S-adenosyl-L-methionine-dependent methyltransferases"/>
    <property type="match status" value="1"/>
</dbReference>
<organism evidence="7 8">
    <name type="scientific">Eucalyptus globulus</name>
    <name type="common">Tasmanian blue gum</name>
    <dbReference type="NCBI Taxonomy" id="34317"/>
    <lineage>
        <taxon>Eukaryota</taxon>
        <taxon>Viridiplantae</taxon>
        <taxon>Streptophyta</taxon>
        <taxon>Embryophyta</taxon>
        <taxon>Tracheophyta</taxon>
        <taxon>Spermatophyta</taxon>
        <taxon>Magnoliopsida</taxon>
        <taxon>eudicotyledons</taxon>
        <taxon>Gunneridae</taxon>
        <taxon>Pentapetalae</taxon>
        <taxon>rosids</taxon>
        <taxon>malvids</taxon>
        <taxon>Myrtales</taxon>
        <taxon>Myrtaceae</taxon>
        <taxon>Myrtoideae</taxon>
        <taxon>Eucalypteae</taxon>
        <taxon>Eucalyptus</taxon>
    </lineage>
</organism>
<dbReference type="GO" id="GO:0008168">
    <property type="term" value="F:methyltransferase activity"/>
    <property type="evidence" value="ECO:0007669"/>
    <property type="project" value="UniProtKB-KW"/>
</dbReference>
<feature type="active site" description="Proton acceptor" evidence="4">
    <location>
        <position position="262"/>
    </location>
</feature>
<keyword evidence="3" id="KW-0949">S-adenosyl-L-methionine</keyword>
<evidence type="ECO:0000256" key="2">
    <source>
        <dbReference type="ARBA" id="ARBA00022679"/>
    </source>
</evidence>
<evidence type="ECO:0000256" key="3">
    <source>
        <dbReference type="ARBA" id="ARBA00022691"/>
    </source>
</evidence>
<feature type="domain" description="O-methyltransferase C-terminal" evidence="5">
    <location>
        <begin position="127"/>
        <end position="342"/>
    </location>
</feature>
<dbReference type="Pfam" id="PF08100">
    <property type="entry name" value="Dimerisation"/>
    <property type="match status" value="1"/>
</dbReference>
<dbReference type="Pfam" id="PF00891">
    <property type="entry name" value="Methyltransf_2"/>
    <property type="match status" value="1"/>
</dbReference>
<dbReference type="Proteomes" id="UP001634007">
    <property type="component" value="Unassembled WGS sequence"/>
</dbReference>
<dbReference type="SUPFAM" id="SSF46785">
    <property type="entry name" value="Winged helix' DNA-binding domain"/>
    <property type="match status" value="1"/>
</dbReference>
<dbReference type="Gene3D" id="3.40.50.150">
    <property type="entry name" value="Vaccinia Virus protein VP39"/>
    <property type="match status" value="1"/>
</dbReference>
<feature type="domain" description="O-methyltransferase dimerisation" evidence="6">
    <location>
        <begin position="22"/>
        <end position="102"/>
    </location>
</feature>
<dbReference type="PIRSF" id="PIRSF005739">
    <property type="entry name" value="O-mtase"/>
    <property type="match status" value="1"/>
</dbReference>
<name>A0ABD3KPC3_EUCGL</name>
<dbReference type="InterPro" id="IPR012967">
    <property type="entry name" value="COMT_dimerisation"/>
</dbReference>
<keyword evidence="1" id="KW-0489">Methyltransferase</keyword>
<evidence type="ECO:0000313" key="7">
    <source>
        <dbReference type="EMBL" id="KAL3740018.1"/>
    </source>
</evidence>
<dbReference type="PROSITE" id="PS51683">
    <property type="entry name" value="SAM_OMT_II"/>
    <property type="match status" value="1"/>
</dbReference>
<keyword evidence="8" id="KW-1185">Reference proteome</keyword>
<dbReference type="InterPro" id="IPR036388">
    <property type="entry name" value="WH-like_DNA-bd_sf"/>
</dbReference>
<evidence type="ECO:0000259" key="5">
    <source>
        <dbReference type="Pfam" id="PF00891"/>
    </source>
</evidence>
<dbReference type="FunFam" id="3.40.50.150:FF:000057">
    <property type="entry name" value="O-methyltransferase ZRP4"/>
    <property type="match status" value="1"/>
</dbReference>
<comment type="caution">
    <text evidence="7">The sequence shown here is derived from an EMBL/GenBank/DDBJ whole genome shotgun (WGS) entry which is preliminary data.</text>
</comment>
<dbReference type="AlphaFoldDB" id="A0ABD3KPC3"/>
<dbReference type="PANTHER" id="PTHR11746">
    <property type="entry name" value="O-METHYLTRANSFERASE"/>
    <property type="match status" value="1"/>
</dbReference>
<dbReference type="GO" id="GO:0032259">
    <property type="term" value="P:methylation"/>
    <property type="evidence" value="ECO:0007669"/>
    <property type="project" value="UniProtKB-KW"/>
</dbReference>